<accession>A0A8J2KYW4</accession>
<feature type="non-terminal residue" evidence="5">
    <location>
        <position position="87"/>
    </location>
</feature>
<feature type="non-terminal residue" evidence="5">
    <location>
        <position position="1"/>
    </location>
</feature>
<evidence type="ECO:0000313" key="5">
    <source>
        <dbReference type="EMBL" id="CAG7822303.1"/>
    </source>
</evidence>
<gene>
    <name evidence="5" type="ORF">AFUS01_LOCUS32585</name>
</gene>
<dbReference type="CDD" id="cd00041">
    <property type="entry name" value="CUB"/>
    <property type="match status" value="1"/>
</dbReference>
<organism evidence="5 6">
    <name type="scientific">Allacma fusca</name>
    <dbReference type="NCBI Taxonomy" id="39272"/>
    <lineage>
        <taxon>Eukaryota</taxon>
        <taxon>Metazoa</taxon>
        <taxon>Ecdysozoa</taxon>
        <taxon>Arthropoda</taxon>
        <taxon>Hexapoda</taxon>
        <taxon>Collembola</taxon>
        <taxon>Symphypleona</taxon>
        <taxon>Sminthuridae</taxon>
        <taxon>Allacma</taxon>
    </lineage>
</organism>
<sequence>PQQNCGGTINLTANGVSQNLRSPDGNSDGKYDSGLQCDWIVIGLDYQMIELSFSSFTLEGTRSDRGIVDANDPCPYDYVEVRDGPGP</sequence>
<dbReference type="PROSITE" id="PS01180">
    <property type="entry name" value="CUB"/>
    <property type="match status" value="1"/>
</dbReference>
<protein>
    <recommendedName>
        <fullName evidence="4">CUB domain-containing protein</fullName>
    </recommendedName>
</protein>
<evidence type="ECO:0000256" key="2">
    <source>
        <dbReference type="PROSITE-ProRule" id="PRU00059"/>
    </source>
</evidence>
<evidence type="ECO:0000256" key="1">
    <source>
        <dbReference type="ARBA" id="ARBA00023157"/>
    </source>
</evidence>
<keyword evidence="1" id="KW-1015">Disulfide bond</keyword>
<dbReference type="Pfam" id="PF00431">
    <property type="entry name" value="CUB"/>
    <property type="match status" value="1"/>
</dbReference>
<comment type="caution">
    <text evidence="2">Lacks conserved residue(s) required for the propagation of feature annotation.</text>
</comment>
<dbReference type="AlphaFoldDB" id="A0A8J2KYW4"/>
<keyword evidence="6" id="KW-1185">Reference proteome</keyword>
<dbReference type="OrthoDB" id="6434325at2759"/>
<feature type="compositionally biased region" description="Polar residues" evidence="3">
    <location>
        <begin position="1"/>
        <end position="25"/>
    </location>
</feature>
<dbReference type="InterPro" id="IPR000859">
    <property type="entry name" value="CUB_dom"/>
</dbReference>
<feature type="domain" description="CUB" evidence="4">
    <location>
        <begin position="5"/>
        <end position="87"/>
    </location>
</feature>
<proteinExistence type="predicted"/>
<feature type="region of interest" description="Disordered" evidence="3">
    <location>
        <begin position="1"/>
        <end position="29"/>
    </location>
</feature>
<reference evidence="5" key="1">
    <citation type="submission" date="2021-06" db="EMBL/GenBank/DDBJ databases">
        <authorList>
            <person name="Hodson N. C."/>
            <person name="Mongue J. A."/>
            <person name="Jaron S. K."/>
        </authorList>
    </citation>
    <scope>NUCLEOTIDE SEQUENCE</scope>
</reference>
<evidence type="ECO:0000313" key="6">
    <source>
        <dbReference type="Proteomes" id="UP000708208"/>
    </source>
</evidence>
<dbReference type="EMBL" id="CAJVCH010526005">
    <property type="protein sequence ID" value="CAG7822303.1"/>
    <property type="molecule type" value="Genomic_DNA"/>
</dbReference>
<comment type="caution">
    <text evidence="5">The sequence shown here is derived from an EMBL/GenBank/DDBJ whole genome shotgun (WGS) entry which is preliminary data.</text>
</comment>
<dbReference type="Proteomes" id="UP000708208">
    <property type="component" value="Unassembled WGS sequence"/>
</dbReference>
<name>A0A8J2KYW4_9HEXA</name>
<evidence type="ECO:0000259" key="4">
    <source>
        <dbReference type="PROSITE" id="PS01180"/>
    </source>
</evidence>
<evidence type="ECO:0000256" key="3">
    <source>
        <dbReference type="SAM" id="MobiDB-lite"/>
    </source>
</evidence>